<dbReference type="PANTHER" id="PTHR32060">
    <property type="entry name" value="TAIL-SPECIFIC PROTEASE"/>
    <property type="match status" value="1"/>
</dbReference>
<organism evidence="3 4">
    <name type="scientific">Emticicia aquatilis</name>
    <dbReference type="NCBI Taxonomy" id="1537369"/>
    <lineage>
        <taxon>Bacteria</taxon>
        <taxon>Pseudomonadati</taxon>
        <taxon>Bacteroidota</taxon>
        <taxon>Cytophagia</taxon>
        <taxon>Cytophagales</taxon>
        <taxon>Leadbetterellaceae</taxon>
        <taxon>Emticicia</taxon>
    </lineage>
</organism>
<reference evidence="3" key="1">
    <citation type="journal article" date="2014" name="Int. J. Syst. Evol. Microbiol.">
        <title>Complete genome sequence of Corynebacterium casei LMG S-19264T (=DSM 44701T), isolated from a smear-ripened cheese.</title>
        <authorList>
            <consortium name="US DOE Joint Genome Institute (JGI-PGF)"/>
            <person name="Walter F."/>
            <person name="Albersmeier A."/>
            <person name="Kalinowski J."/>
            <person name="Ruckert C."/>
        </authorList>
    </citation>
    <scope>NUCLEOTIDE SEQUENCE</scope>
    <source>
        <strain evidence="3">CGMCC 1.15958</strain>
    </source>
</reference>
<dbReference type="PROSITE" id="PS51257">
    <property type="entry name" value="PROKAR_LIPOPROTEIN"/>
    <property type="match status" value="1"/>
</dbReference>
<evidence type="ECO:0000313" key="3">
    <source>
        <dbReference type="EMBL" id="GGD60240.1"/>
    </source>
</evidence>
<feature type="signal peptide" evidence="1">
    <location>
        <begin position="1"/>
        <end position="26"/>
    </location>
</feature>
<accession>A0A916YT57</accession>
<dbReference type="RefSeq" id="WP_188766462.1">
    <property type="nucleotide sequence ID" value="NZ_BMKK01000005.1"/>
</dbReference>
<dbReference type="InterPro" id="IPR036034">
    <property type="entry name" value="PDZ_sf"/>
</dbReference>
<dbReference type="Gene3D" id="3.30.750.170">
    <property type="match status" value="1"/>
</dbReference>
<dbReference type="InterPro" id="IPR029045">
    <property type="entry name" value="ClpP/crotonase-like_dom_sf"/>
</dbReference>
<protein>
    <submittedName>
        <fullName evidence="3">Peptidase S41</fullName>
    </submittedName>
</protein>
<dbReference type="Gene3D" id="2.30.42.10">
    <property type="match status" value="1"/>
</dbReference>
<feature type="chain" id="PRO_5037309830" evidence="1">
    <location>
        <begin position="27"/>
        <end position="494"/>
    </location>
</feature>
<dbReference type="GO" id="GO:0004175">
    <property type="term" value="F:endopeptidase activity"/>
    <property type="evidence" value="ECO:0007669"/>
    <property type="project" value="TreeGrafter"/>
</dbReference>
<dbReference type="CDD" id="cd07561">
    <property type="entry name" value="Peptidase_S41_CPP_like"/>
    <property type="match status" value="1"/>
</dbReference>
<dbReference type="SMART" id="SM00245">
    <property type="entry name" value="TSPc"/>
    <property type="match status" value="1"/>
</dbReference>
<dbReference type="InterPro" id="IPR041489">
    <property type="entry name" value="PDZ_6"/>
</dbReference>
<gene>
    <name evidence="3" type="ORF">GCM10011514_25250</name>
</gene>
<dbReference type="Pfam" id="PF18294">
    <property type="entry name" value="Pept_S41_N"/>
    <property type="match status" value="1"/>
</dbReference>
<dbReference type="SMART" id="SM00228">
    <property type="entry name" value="PDZ"/>
    <property type="match status" value="1"/>
</dbReference>
<sequence length="494" mass="54744">MKQIRQIKWLLGLVIFGFLLSCNKTQDPTPSNSTSTSTTTSPTTNNNYASINNWVYSVMSDAYFWNNQLPALSSLDATSNPTDFFEKLIYQRTTTDRFSDITSDIDALQQEFNGVNTVFGIRYMIGYTDSGSSNVGLFLSAITPNSPAEKAGLKRGDFVMKINGKQLTKDNYQTLLGSGDTQTFTLGTISNGAFVVDDTKNITMTRAEVTEDPVMFSSIIDKPAFGKKVGYLVYTQFVPGLDTGDTLKYDNELRQIFANFKNQGVNELVLDLRFNPGGYVSSSVTLASLIVKNLSTKNVFCKDQYNASYQSYFTRAYGSNFFNNYFQAESNNIGNNLSRVFVLTSDGTASASELVINGLKPYMSVITIGDHTYGKNLFGTLINDDKKRWSWGMYVMLGQTTNANGQSDYGNVNGIAPTYQVSDEVVPFKPFGDETETLLSKALLVMGVQTNAMARNARTTANLSVEKLSSEHFSDNTQLNQKRMLVKHLPMIPK</sequence>
<proteinExistence type="predicted"/>
<dbReference type="Proteomes" id="UP000609064">
    <property type="component" value="Unassembled WGS sequence"/>
</dbReference>
<feature type="domain" description="PDZ" evidence="2">
    <location>
        <begin position="105"/>
        <end position="167"/>
    </location>
</feature>
<dbReference type="SUPFAM" id="SSF50156">
    <property type="entry name" value="PDZ domain-like"/>
    <property type="match status" value="1"/>
</dbReference>
<dbReference type="GO" id="GO:0030288">
    <property type="term" value="C:outer membrane-bounded periplasmic space"/>
    <property type="evidence" value="ECO:0007669"/>
    <property type="project" value="TreeGrafter"/>
</dbReference>
<dbReference type="Pfam" id="PF17820">
    <property type="entry name" value="PDZ_6"/>
    <property type="match status" value="1"/>
</dbReference>
<dbReference type="GO" id="GO:0007165">
    <property type="term" value="P:signal transduction"/>
    <property type="evidence" value="ECO:0007669"/>
    <property type="project" value="TreeGrafter"/>
</dbReference>
<dbReference type="Gene3D" id="3.90.226.10">
    <property type="entry name" value="2-enoyl-CoA Hydratase, Chain A, domain 1"/>
    <property type="match status" value="1"/>
</dbReference>
<dbReference type="PROSITE" id="PS50106">
    <property type="entry name" value="PDZ"/>
    <property type="match status" value="1"/>
</dbReference>
<dbReference type="PANTHER" id="PTHR32060:SF30">
    <property type="entry name" value="CARBOXY-TERMINAL PROCESSING PROTEASE CTPA"/>
    <property type="match status" value="1"/>
</dbReference>
<dbReference type="InterPro" id="IPR001478">
    <property type="entry name" value="PDZ"/>
</dbReference>
<dbReference type="InterPro" id="IPR005151">
    <property type="entry name" value="Tail-specific_protease"/>
</dbReference>
<keyword evidence="4" id="KW-1185">Reference proteome</keyword>
<keyword evidence="1" id="KW-0732">Signal</keyword>
<comment type="caution">
    <text evidence="3">The sequence shown here is derived from an EMBL/GenBank/DDBJ whole genome shotgun (WGS) entry which is preliminary data.</text>
</comment>
<dbReference type="GO" id="GO:0008236">
    <property type="term" value="F:serine-type peptidase activity"/>
    <property type="evidence" value="ECO:0007669"/>
    <property type="project" value="InterPro"/>
</dbReference>
<dbReference type="Pfam" id="PF03572">
    <property type="entry name" value="Peptidase_S41"/>
    <property type="match status" value="1"/>
</dbReference>
<dbReference type="SUPFAM" id="SSF52096">
    <property type="entry name" value="ClpP/crotonase"/>
    <property type="match status" value="1"/>
</dbReference>
<evidence type="ECO:0000256" key="1">
    <source>
        <dbReference type="SAM" id="SignalP"/>
    </source>
</evidence>
<dbReference type="EMBL" id="BMKK01000005">
    <property type="protein sequence ID" value="GGD60240.1"/>
    <property type="molecule type" value="Genomic_DNA"/>
</dbReference>
<evidence type="ECO:0000259" key="2">
    <source>
        <dbReference type="PROSITE" id="PS50106"/>
    </source>
</evidence>
<name>A0A916YT57_9BACT</name>
<evidence type="ECO:0000313" key="4">
    <source>
        <dbReference type="Proteomes" id="UP000609064"/>
    </source>
</evidence>
<reference evidence="3" key="2">
    <citation type="submission" date="2020-09" db="EMBL/GenBank/DDBJ databases">
        <authorList>
            <person name="Sun Q."/>
            <person name="Zhou Y."/>
        </authorList>
    </citation>
    <scope>NUCLEOTIDE SEQUENCE</scope>
    <source>
        <strain evidence="3">CGMCC 1.15958</strain>
    </source>
</reference>
<dbReference type="InterPro" id="IPR041613">
    <property type="entry name" value="Pept_S41_N"/>
</dbReference>
<dbReference type="AlphaFoldDB" id="A0A916YT57"/>
<dbReference type="GO" id="GO:0006508">
    <property type="term" value="P:proteolysis"/>
    <property type="evidence" value="ECO:0007669"/>
    <property type="project" value="InterPro"/>
</dbReference>